<name>A0A2K3LNA9_TRIPR</name>
<dbReference type="AlphaFoldDB" id="A0A2K3LNA9"/>
<organism evidence="1 2">
    <name type="scientific">Trifolium pratense</name>
    <name type="common">Red clover</name>
    <dbReference type="NCBI Taxonomy" id="57577"/>
    <lineage>
        <taxon>Eukaryota</taxon>
        <taxon>Viridiplantae</taxon>
        <taxon>Streptophyta</taxon>
        <taxon>Embryophyta</taxon>
        <taxon>Tracheophyta</taxon>
        <taxon>Spermatophyta</taxon>
        <taxon>Magnoliopsida</taxon>
        <taxon>eudicotyledons</taxon>
        <taxon>Gunneridae</taxon>
        <taxon>Pentapetalae</taxon>
        <taxon>rosids</taxon>
        <taxon>fabids</taxon>
        <taxon>Fabales</taxon>
        <taxon>Fabaceae</taxon>
        <taxon>Papilionoideae</taxon>
        <taxon>50 kb inversion clade</taxon>
        <taxon>NPAAA clade</taxon>
        <taxon>Hologalegina</taxon>
        <taxon>IRL clade</taxon>
        <taxon>Trifolieae</taxon>
        <taxon>Trifolium</taxon>
    </lineage>
</organism>
<protein>
    <submittedName>
        <fullName evidence="1">Uncharacterized protein</fullName>
    </submittedName>
</protein>
<accession>A0A2K3LNA9</accession>
<reference evidence="1 2" key="1">
    <citation type="journal article" date="2014" name="Am. J. Bot.">
        <title>Genome assembly and annotation for red clover (Trifolium pratense; Fabaceae).</title>
        <authorList>
            <person name="Istvanek J."/>
            <person name="Jaros M."/>
            <person name="Krenek A."/>
            <person name="Repkova J."/>
        </authorList>
    </citation>
    <scope>NUCLEOTIDE SEQUENCE [LARGE SCALE GENOMIC DNA]</scope>
    <source>
        <strain evidence="2">cv. Tatra</strain>
        <tissue evidence="1">Young leaves</tissue>
    </source>
</reference>
<dbReference type="EMBL" id="ASHM01037090">
    <property type="protein sequence ID" value="PNX80016.1"/>
    <property type="molecule type" value="Genomic_DNA"/>
</dbReference>
<evidence type="ECO:0000313" key="1">
    <source>
        <dbReference type="EMBL" id="PNX80016.1"/>
    </source>
</evidence>
<proteinExistence type="predicted"/>
<reference evidence="1 2" key="2">
    <citation type="journal article" date="2017" name="Front. Plant Sci.">
        <title>Gene Classification and Mining of Molecular Markers Useful in Red Clover (Trifolium pratense) Breeding.</title>
        <authorList>
            <person name="Istvanek J."/>
            <person name="Dluhosova J."/>
            <person name="Dluhos P."/>
            <person name="Patkova L."/>
            <person name="Nedelnik J."/>
            <person name="Repkova J."/>
        </authorList>
    </citation>
    <scope>NUCLEOTIDE SEQUENCE [LARGE SCALE GENOMIC DNA]</scope>
    <source>
        <strain evidence="2">cv. Tatra</strain>
        <tissue evidence="1">Young leaves</tissue>
    </source>
</reference>
<dbReference type="ExpressionAtlas" id="A0A2K3LNA9">
    <property type="expression patterns" value="baseline"/>
</dbReference>
<sequence length="127" mass="14782">MDPSISDHALLCLKGPDNAISTSPKSQFKFLNCVTTMADFFYCVSRCWNEPLDGRPMFVLRRKLLRLQPVIRKLSRPVTCINITLDKAREDLRQAHSRLLQDRMNPLNIIAVKEYTEEVIKWSNMEE</sequence>
<comment type="caution">
    <text evidence="1">The sequence shown here is derived from an EMBL/GenBank/DDBJ whole genome shotgun (WGS) entry which is preliminary data.</text>
</comment>
<gene>
    <name evidence="1" type="ORF">L195_g036010</name>
</gene>
<dbReference type="Proteomes" id="UP000236291">
    <property type="component" value="Unassembled WGS sequence"/>
</dbReference>
<evidence type="ECO:0000313" key="2">
    <source>
        <dbReference type="Proteomes" id="UP000236291"/>
    </source>
</evidence>